<reference evidence="1 2" key="1">
    <citation type="submission" date="2018-03" db="EMBL/GenBank/DDBJ databases">
        <title>The ancient ancestry and fast evolution of plastids.</title>
        <authorList>
            <person name="Moore K.R."/>
            <person name="Magnabosco C."/>
            <person name="Momper L."/>
            <person name="Gold D.A."/>
            <person name="Bosak T."/>
            <person name="Fournier G.P."/>
        </authorList>
    </citation>
    <scope>NUCLEOTIDE SEQUENCE [LARGE SCALE GENOMIC DNA]</scope>
    <source>
        <strain evidence="1 2">CCALA 037</strain>
    </source>
</reference>
<accession>A0A2T1GDS8</accession>
<keyword evidence="2" id="KW-1185">Reference proteome</keyword>
<gene>
    <name evidence="1" type="ORF">C7B77_14295</name>
</gene>
<name>A0A2T1GDS8_9CYAN</name>
<sequence length="168" mass="19133">MGEPYCYVGTWQVADLSPYWLPLVQTFTQAKVTDPQMLGYGKITINRDGYISFEAFDLEQRYTLKSKDTGAKIDRIGMGLSGNADARFQVNPDSTLTFNNQNYRRLTTRVNLGSNVKLSGERLFTIFGDRDLPPTKSQYKCLDRDNITLRIFLPTSQKSISISLKRIN</sequence>
<evidence type="ECO:0000313" key="1">
    <source>
        <dbReference type="EMBL" id="PSB55681.1"/>
    </source>
</evidence>
<dbReference type="AlphaFoldDB" id="A0A2T1GDS8"/>
<protein>
    <submittedName>
        <fullName evidence="1">Uncharacterized protein</fullName>
    </submittedName>
</protein>
<comment type="caution">
    <text evidence="1">The sequence shown here is derived from an EMBL/GenBank/DDBJ whole genome shotgun (WGS) entry which is preliminary data.</text>
</comment>
<proteinExistence type="predicted"/>
<dbReference type="EMBL" id="PVWO01000171">
    <property type="protein sequence ID" value="PSB55681.1"/>
    <property type="molecule type" value="Genomic_DNA"/>
</dbReference>
<dbReference type="Proteomes" id="UP000238937">
    <property type="component" value="Unassembled WGS sequence"/>
</dbReference>
<organism evidence="1 2">
    <name type="scientific">Chamaesiphon polymorphus CCALA 037</name>
    <dbReference type="NCBI Taxonomy" id="2107692"/>
    <lineage>
        <taxon>Bacteria</taxon>
        <taxon>Bacillati</taxon>
        <taxon>Cyanobacteriota</taxon>
        <taxon>Cyanophyceae</taxon>
        <taxon>Gomontiellales</taxon>
        <taxon>Chamaesiphonaceae</taxon>
        <taxon>Chamaesiphon</taxon>
    </lineage>
</organism>
<evidence type="ECO:0000313" key="2">
    <source>
        <dbReference type="Proteomes" id="UP000238937"/>
    </source>
</evidence>